<reference evidence="1 2" key="1">
    <citation type="submission" date="2018-10" db="EMBL/GenBank/DDBJ databases">
        <title>Co-occurring genomic capacity for anaerobic methane metabolism and dissimilatory sulfite reduction discovered in the Korarchaeota.</title>
        <authorList>
            <person name="Mckay L.J."/>
            <person name="Dlakic M."/>
            <person name="Fields M.W."/>
            <person name="Delmont T.O."/>
            <person name="Eren A.M."/>
            <person name="Jay Z.J."/>
            <person name="Klingelsmith K.B."/>
            <person name="Rusch D.B."/>
            <person name="Inskeep W.P."/>
        </authorList>
    </citation>
    <scope>NUCLEOTIDE SEQUENCE [LARGE SCALE GENOMIC DNA]</scope>
    <source>
        <strain evidence="1 2">MDKW</strain>
    </source>
</reference>
<evidence type="ECO:0008006" key="3">
    <source>
        <dbReference type="Google" id="ProtNLM"/>
    </source>
</evidence>
<comment type="caution">
    <text evidence="1">The sequence shown here is derived from an EMBL/GenBank/DDBJ whole genome shotgun (WGS) entry which is preliminary data.</text>
</comment>
<name>A0A3R9RNJ9_9CREN</name>
<proteinExistence type="predicted"/>
<evidence type="ECO:0000313" key="1">
    <source>
        <dbReference type="EMBL" id="RSN74549.1"/>
    </source>
</evidence>
<evidence type="ECO:0000313" key="2">
    <source>
        <dbReference type="Proteomes" id="UP000277582"/>
    </source>
</evidence>
<accession>A0A3R9RNJ9</accession>
<protein>
    <recommendedName>
        <fullName evidence="3">SpoVT-AbrB domain-containing protein</fullName>
    </recommendedName>
</protein>
<dbReference type="Proteomes" id="UP000277582">
    <property type="component" value="Unassembled WGS sequence"/>
</dbReference>
<organism evidence="1 2">
    <name type="scientific">Candidatus Methanodesulfokora washburnensis</name>
    <dbReference type="NCBI Taxonomy" id="2478471"/>
    <lineage>
        <taxon>Archaea</taxon>
        <taxon>Thermoproteota</taxon>
        <taxon>Candidatus Korarchaeia</taxon>
        <taxon>Candidatus Korarchaeia incertae sedis</taxon>
        <taxon>Candidatus Methanodesulfokora</taxon>
    </lineage>
</organism>
<keyword evidence="2" id="KW-1185">Reference proteome</keyword>
<dbReference type="EMBL" id="RCOS01000091">
    <property type="protein sequence ID" value="RSN74549.1"/>
    <property type="molecule type" value="Genomic_DNA"/>
</dbReference>
<sequence length="108" mass="12290">MGQKTFICGAKNKLWVGNTKEMNVRRVDAKGRVYLSRKLRGSELYMVEVDDVILLSASRERILSAVERLAPCNALKEYLALLEELGEPAPKEVEELARARAWRSAERQ</sequence>
<dbReference type="AlphaFoldDB" id="A0A3R9RNJ9"/>
<gene>
    <name evidence="1" type="ORF">D6D85_07910</name>
</gene>